<evidence type="ECO:0000256" key="4">
    <source>
        <dbReference type="RuleBase" id="RU369002"/>
    </source>
</evidence>
<keyword evidence="7" id="KW-1185">Reference proteome</keyword>
<dbReference type="InterPro" id="IPR045875">
    <property type="entry name" value="NTF2"/>
</dbReference>
<proteinExistence type="predicted"/>
<dbReference type="Proteomes" id="UP001220324">
    <property type="component" value="Unassembled WGS sequence"/>
</dbReference>
<evidence type="ECO:0000313" key="6">
    <source>
        <dbReference type="EMBL" id="KAJ5541357.1"/>
    </source>
</evidence>
<dbReference type="Pfam" id="PF02136">
    <property type="entry name" value="NTF2"/>
    <property type="match status" value="1"/>
</dbReference>
<dbReference type="PROSITE" id="PS50177">
    <property type="entry name" value="NTF2_DOMAIN"/>
    <property type="match status" value="1"/>
</dbReference>
<dbReference type="InterPro" id="IPR018222">
    <property type="entry name" value="Nuclear_transport_factor_2_euk"/>
</dbReference>
<comment type="function">
    <text evidence="4">Has a role in nuclear-cytoplasmic transport of proteins and mRNAs.</text>
</comment>
<keyword evidence="4" id="KW-0813">Transport</keyword>
<dbReference type="GO" id="GO:0051028">
    <property type="term" value="P:mRNA transport"/>
    <property type="evidence" value="ECO:0007669"/>
    <property type="project" value="UniProtKB-UniRule"/>
</dbReference>
<dbReference type="SUPFAM" id="SSF54427">
    <property type="entry name" value="NTF2-like"/>
    <property type="match status" value="1"/>
</dbReference>
<comment type="function">
    <text evidence="3">Facilitates protein transport into the nucleus. Could be part of a multicomponent system of cytosolic factors that assemble at the pore complex during nuclear import.</text>
</comment>
<dbReference type="PANTHER" id="PTHR12612">
    <property type="entry name" value="NUCLEAR TRANSPORT FACTOR 2"/>
    <property type="match status" value="1"/>
</dbReference>
<dbReference type="InterPro" id="IPR002075">
    <property type="entry name" value="NTF2_dom"/>
</dbReference>
<dbReference type="Gene3D" id="3.10.450.50">
    <property type="match status" value="1"/>
</dbReference>
<dbReference type="GO" id="GO:0005737">
    <property type="term" value="C:cytoplasm"/>
    <property type="evidence" value="ECO:0007669"/>
    <property type="project" value="UniProtKB-SubCell"/>
</dbReference>
<dbReference type="InterPro" id="IPR032710">
    <property type="entry name" value="NTF2-like_dom_sf"/>
</dbReference>
<keyword evidence="4" id="KW-0539">Nucleus</keyword>
<protein>
    <recommendedName>
        <fullName evidence="2 4">Nuclear transport factor 2</fullName>
        <shortName evidence="4">NTF-2</shortName>
    </recommendedName>
</protein>
<evidence type="ECO:0000259" key="5">
    <source>
        <dbReference type="PROSITE" id="PS50177"/>
    </source>
</evidence>
<sequence>MADFKEIAQNFVTYYYTNFDADRTKLAMLYREESNLTFQEADVQGAAAIMEKITTLGFNQVRHEITSIDTQPTPAGGLIVTVIGGLITDGEERPQNFYQTFHLVPEANGGFWVANDMFRLTFPIA</sequence>
<accession>A0AAD6CWE2</accession>
<name>A0AAD6CWE2_9EURO</name>
<evidence type="ECO:0000313" key="7">
    <source>
        <dbReference type="Proteomes" id="UP001220324"/>
    </source>
</evidence>
<dbReference type="EMBL" id="JAQIZZ010000005">
    <property type="protein sequence ID" value="KAJ5541357.1"/>
    <property type="molecule type" value="Genomic_DNA"/>
</dbReference>
<dbReference type="CDD" id="cd00780">
    <property type="entry name" value="NTF2"/>
    <property type="match status" value="1"/>
</dbReference>
<organism evidence="6 7">
    <name type="scientific">Penicillium frequentans</name>
    <dbReference type="NCBI Taxonomy" id="3151616"/>
    <lineage>
        <taxon>Eukaryota</taxon>
        <taxon>Fungi</taxon>
        <taxon>Dikarya</taxon>
        <taxon>Ascomycota</taxon>
        <taxon>Pezizomycotina</taxon>
        <taxon>Eurotiomycetes</taxon>
        <taxon>Eurotiomycetidae</taxon>
        <taxon>Eurotiales</taxon>
        <taxon>Aspergillaceae</taxon>
        <taxon>Penicillium</taxon>
    </lineage>
</organism>
<dbReference type="GO" id="GO:0006606">
    <property type="term" value="P:protein import into nucleus"/>
    <property type="evidence" value="ECO:0007669"/>
    <property type="project" value="UniProtKB-ARBA"/>
</dbReference>
<dbReference type="GO" id="GO:0005635">
    <property type="term" value="C:nuclear envelope"/>
    <property type="evidence" value="ECO:0007669"/>
    <property type="project" value="UniProtKB-ARBA"/>
</dbReference>
<evidence type="ECO:0000256" key="1">
    <source>
        <dbReference type="ARBA" id="ARBA00022490"/>
    </source>
</evidence>
<evidence type="ECO:0000256" key="3">
    <source>
        <dbReference type="ARBA" id="ARBA00053082"/>
    </source>
</evidence>
<comment type="caution">
    <text evidence="6">The sequence shown here is derived from an EMBL/GenBank/DDBJ whole genome shotgun (WGS) entry which is preliminary data.</text>
</comment>
<evidence type="ECO:0000256" key="2">
    <source>
        <dbReference type="ARBA" id="ARBA00026247"/>
    </source>
</evidence>
<keyword evidence="1 4" id="KW-0963">Cytoplasm</keyword>
<dbReference type="FunFam" id="3.10.450.50:FF:000005">
    <property type="entry name" value="Nuclear transport factor 2"/>
    <property type="match status" value="1"/>
</dbReference>
<dbReference type="AlphaFoldDB" id="A0AAD6CWE2"/>
<feature type="domain" description="NTF2" evidence="5">
    <location>
        <begin position="7"/>
        <end position="120"/>
    </location>
</feature>
<keyword evidence="4" id="KW-0653">Protein transport</keyword>
<reference evidence="6 7" key="1">
    <citation type="journal article" date="2023" name="IMA Fungus">
        <title>Comparative genomic study of the Penicillium genus elucidates a diverse pangenome and 15 lateral gene transfer events.</title>
        <authorList>
            <person name="Petersen C."/>
            <person name="Sorensen T."/>
            <person name="Nielsen M.R."/>
            <person name="Sondergaard T.E."/>
            <person name="Sorensen J.L."/>
            <person name="Fitzpatrick D.A."/>
            <person name="Frisvad J.C."/>
            <person name="Nielsen K.L."/>
        </authorList>
    </citation>
    <scope>NUCLEOTIDE SEQUENCE [LARGE SCALE GENOMIC DNA]</scope>
    <source>
        <strain evidence="6 7">IBT 35679</strain>
    </source>
</reference>
<comment type="subcellular location">
    <subcellularLocation>
        <location evidence="4">Cytoplasm</location>
    </subcellularLocation>
    <subcellularLocation>
        <location evidence="4">Nucleus</location>
    </subcellularLocation>
</comment>
<gene>
    <name evidence="6" type="ORF">N7494_006433</name>
</gene>